<keyword evidence="2" id="KW-1133">Transmembrane helix</keyword>
<keyword evidence="4" id="KW-1185">Reference proteome</keyword>
<dbReference type="InterPro" id="IPR000415">
    <property type="entry name" value="Nitroreductase-like"/>
</dbReference>
<feature type="transmembrane region" description="Helical" evidence="2">
    <location>
        <begin position="296"/>
        <end position="313"/>
    </location>
</feature>
<feature type="transmembrane region" description="Helical" evidence="2">
    <location>
        <begin position="233"/>
        <end position="255"/>
    </location>
</feature>
<dbReference type="Proteomes" id="UP000037179">
    <property type="component" value="Unassembled WGS sequence"/>
</dbReference>
<dbReference type="EMBL" id="BBYQ01000153">
    <property type="protein sequence ID" value="GAP32362.1"/>
    <property type="molecule type" value="Genomic_DNA"/>
</dbReference>
<gene>
    <name evidence="3" type="ORF">NSK11_contig00153-0016</name>
</gene>
<evidence type="ECO:0000313" key="4">
    <source>
        <dbReference type="Proteomes" id="UP000037179"/>
    </source>
</evidence>
<proteinExistence type="predicted"/>
<evidence type="ECO:0000256" key="1">
    <source>
        <dbReference type="SAM" id="MobiDB-lite"/>
    </source>
</evidence>
<feature type="region of interest" description="Disordered" evidence="1">
    <location>
        <begin position="315"/>
        <end position="359"/>
    </location>
</feature>
<accession>A0ABC9Z468</accession>
<reference evidence="4" key="1">
    <citation type="submission" date="2015-07" db="EMBL/GenBank/DDBJ databases">
        <title>Nocardia seriolae U-1 whole genome shotgun sequence.</title>
        <authorList>
            <person name="Imajoh M."/>
            <person name="Fukumoto Y."/>
            <person name="Sukeda M."/>
            <person name="Yamane J."/>
            <person name="Yamasaki K."/>
            <person name="Shimizu M."/>
            <person name="Ohnishi K."/>
            <person name="Oshima S."/>
        </authorList>
    </citation>
    <scope>NUCLEOTIDE SEQUENCE [LARGE SCALE GENOMIC DNA]</scope>
    <source>
        <strain evidence="4">U-1</strain>
    </source>
</reference>
<name>A0ABC9Z468_9NOCA</name>
<reference evidence="3 4" key="2">
    <citation type="journal article" date="2016" name="Genome Announc.">
        <title>Draft Genome Sequence of Erythromycin- and Oxytetracycline-Sensitive Nocardia seriolae Strain U-1 (NBRC 110359).</title>
        <authorList>
            <person name="Imajoh M."/>
            <person name="Sukeda M."/>
            <person name="Shimizu M."/>
            <person name="Yamane J."/>
            <person name="Ohnishi K."/>
            <person name="Oshima S."/>
        </authorList>
    </citation>
    <scope>NUCLEOTIDE SEQUENCE [LARGE SCALE GENOMIC DNA]</scope>
    <source>
        <strain evidence="3 4">U-1</strain>
    </source>
</reference>
<evidence type="ECO:0000313" key="3">
    <source>
        <dbReference type="EMBL" id="GAP32362.1"/>
    </source>
</evidence>
<sequence>MLFFDDAKLVWDDYVHHRQFALTPDSEEVLRWFAHWRELDSADQLGERHRAIAVRLLENGILIGEHSAEDTAERHLLAEWQAWGPAARYHHFAARTPADTRYAAVWEDEAYFEAKAEHVPAPEPAKSYPDRPRIPLARTVPDDDGWPRPRLVDALAARRSVRQFTDGEIPLDTAGFIARMGGGTTLVEEHPRLGPVLFKASPSAGARNPLVMAASAAALAAALLIPGRPIPAVLGYAGVLFVRPVWEVLLTVGWLRLTGDELRGRVTATTGLATALAAVTAPATVGVLLAALASPAIAILLVALMIAGAATALRAGEPVPSTEQADQPGGGDHRGHPAQAGGDLSEGHEVHAVGGGEDGHVAGAAEAAVADGDQGRVDGVHGDGSADQEAGADHGQNDCGAGDHVAGGQGSDHIVQG</sequence>
<feature type="region of interest" description="Disordered" evidence="1">
    <location>
        <begin position="374"/>
        <end position="417"/>
    </location>
</feature>
<keyword evidence="2" id="KW-0812">Transmembrane</keyword>
<keyword evidence="2" id="KW-0472">Membrane</keyword>
<evidence type="ECO:0000256" key="2">
    <source>
        <dbReference type="SAM" id="Phobius"/>
    </source>
</evidence>
<dbReference type="Gene3D" id="3.40.109.10">
    <property type="entry name" value="NADH Oxidase"/>
    <property type="match status" value="1"/>
</dbReference>
<organism evidence="3 4">
    <name type="scientific">Nocardia seriolae</name>
    <dbReference type="NCBI Taxonomy" id="37332"/>
    <lineage>
        <taxon>Bacteria</taxon>
        <taxon>Bacillati</taxon>
        <taxon>Actinomycetota</taxon>
        <taxon>Actinomycetes</taxon>
        <taxon>Mycobacteriales</taxon>
        <taxon>Nocardiaceae</taxon>
        <taxon>Nocardia</taxon>
    </lineage>
</organism>
<protein>
    <submittedName>
        <fullName evidence="3">Nitroreductase</fullName>
    </submittedName>
</protein>
<dbReference type="AlphaFoldDB" id="A0ABC9Z468"/>
<comment type="caution">
    <text evidence="3">The sequence shown here is derived from an EMBL/GenBank/DDBJ whole genome shotgun (WGS) entry which is preliminary data.</text>
</comment>